<keyword evidence="3" id="KW-1185">Reference proteome</keyword>
<evidence type="ECO:0000313" key="3">
    <source>
        <dbReference type="Proteomes" id="UP001054837"/>
    </source>
</evidence>
<proteinExistence type="predicted"/>
<dbReference type="EMBL" id="BPLQ01003678">
    <property type="protein sequence ID" value="GIY02483.1"/>
    <property type="molecule type" value="Genomic_DNA"/>
</dbReference>
<accession>A0AAV4PXX5</accession>
<sequence length="93" mass="10690">MCRCEEMEHGDGSIASTTEQGKTTTDGLEEGGIGEKRSQRHPAWNFSAAPPPLPFLPLSHLQRRNGRWKEKKNSNLRKSTAEYDFIRYQRNEK</sequence>
<comment type="caution">
    <text evidence="2">The sequence shown here is derived from an EMBL/GenBank/DDBJ whole genome shotgun (WGS) entry which is preliminary data.</text>
</comment>
<dbReference type="AlphaFoldDB" id="A0AAV4PXX5"/>
<gene>
    <name evidence="2" type="ORF">CDAR_369891</name>
</gene>
<feature type="region of interest" description="Disordered" evidence="1">
    <location>
        <begin position="1"/>
        <end position="35"/>
    </location>
</feature>
<feature type="compositionally biased region" description="Basic and acidic residues" evidence="1">
    <location>
        <begin position="1"/>
        <end position="11"/>
    </location>
</feature>
<reference evidence="2 3" key="1">
    <citation type="submission" date="2021-06" db="EMBL/GenBank/DDBJ databases">
        <title>Caerostris darwini draft genome.</title>
        <authorList>
            <person name="Kono N."/>
            <person name="Arakawa K."/>
        </authorList>
    </citation>
    <scope>NUCLEOTIDE SEQUENCE [LARGE SCALE GENOMIC DNA]</scope>
</reference>
<dbReference type="Proteomes" id="UP001054837">
    <property type="component" value="Unassembled WGS sequence"/>
</dbReference>
<evidence type="ECO:0000313" key="2">
    <source>
        <dbReference type="EMBL" id="GIY02483.1"/>
    </source>
</evidence>
<organism evidence="2 3">
    <name type="scientific">Caerostris darwini</name>
    <dbReference type="NCBI Taxonomy" id="1538125"/>
    <lineage>
        <taxon>Eukaryota</taxon>
        <taxon>Metazoa</taxon>
        <taxon>Ecdysozoa</taxon>
        <taxon>Arthropoda</taxon>
        <taxon>Chelicerata</taxon>
        <taxon>Arachnida</taxon>
        <taxon>Araneae</taxon>
        <taxon>Araneomorphae</taxon>
        <taxon>Entelegynae</taxon>
        <taxon>Araneoidea</taxon>
        <taxon>Araneidae</taxon>
        <taxon>Caerostris</taxon>
    </lineage>
</organism>
<evidence type="ECO:0000256" key="1">
    <source>
        <dbReference type="SAM" id="MobiDB-lite"/>
    </source>
</evidence>
<name>A0AAV4PXX5_9ARAC</name>
<protein>
    <submittedName>
        <fullName evidence="2">Uncharacterized protein</fullName>
    </submittedName>
</protein>
<feature type="compositionally biased region" description="Polar residues" evidence="1">
    <location>
        <begin position="14"/>
        <end position="26"/>
    </location>
</feature>